<organism evidence="2 3">
    <name type="scientific">Rotaria sordida</name>
    <dbReference type="NCBI Taxonomy" id="392033"/>
    <lineage>
        <taxon>Eukaryota</taxon>
        <taxon>Metazoa</taxon>
        <taxon>Spiralia</taxon>
        <taxon>Gnathifera</taxon>
        <taxon>Rotifera</taxon>
        <taxon>Eurotatoria</taxon>
        <taxon>Bdelloidea</taxon>
        <taxon>Philodinida</taxon>
        <taxon>Philodinidae</taxon>
        <taxon>Rotaria</taxon>
    </lineage>
</organism>
<comment type="caution">
    <text evidence="2">The sequence shown here is derived from an EMBL/GenBank/DDBJ whole genome shotgun (WGS) entry which is preliminary data.</text>
</comment>
<feature type="chain" id="PRO_5032370414" evidence="1">
    <location>
        <begin position="27"/>
        <end position="115"/>
    </location>
</feature>
<gene>
    <name evidence="2" type="ORF">ZHD862_LOCUS26093</name>
</gene>
<dbReference type="EMBL" id="CAJNOT010001925">
    <property type="protein sequence ID" value="CAF1264728.1"/>
    <property type="molecule type" value="Genomic_DNA"/>
</dbReference>
<evidence type="ECO:0000313" key="3">
    <source>
        <dbReference type="Proteomes" id="UP000663864"/>
    </source>
</evidence>
<name>A0A815AYQ6_9BILA</name>
<reference evidence="2" key="1">
    <citation type="submission" date="2021-02" db="EMBL/GenBank/DDBJ databases">
        <authorList>
            <person name="Nowell W R."/>
        </authorList>
    </citation>
    <scope>NUCLEOTIDE SEQUENCE</scope>
</reference>
<accession>A0A815AYQ6</accession>
<evidence type="ECO:0000256" key="1">
    <source>
        <dbReference type="SAM" id="SignalP"/>
    </source>
</evidence>
<protein>
    <submittedName>
        <fullName evidence="2">Uncharacterized protein</fullName>
    </submittedName>
</protein>
<keyword evidence="1" id="KW-0732">Signal</keyword>
<dbReference type="AlphaFoldDB" id="A0A815AYQ6"/>
<proteinExistence type="predicted"/>
<sequence length="115" mass="13850">MSRRLNLCNYSVIVLVLFKFIQLNQSNIIHYVVQAKPLSESKNNSDNNKSTINYEQLYDLYRRMRLDPRLASVSNYDILLFITRNFIHNRPTNINSFNQKYSDQERYRQQNNKLI</sequence>
<evidence type="ECO:0000313" key="2">
    <source>
        <dbReference type="EMBL" id="CAF1264728.1"/>
    </source>
</evidence>
<feature type="signal peptide" evidence="1">
    <location>
        <begin position="1"/>
        <end position="26"/>
    </location>
</feature>
<dbReference type="Proteomes" id="UP000663864">
    <property type="component" value="Unassembled WGS sequence"/>
</dbReference>